<keyword evidence="3" id="KW-1185">Reference proteome</keyword>
<dbReference type="AlphaFoldDB" id="A0A8J2MY35"/>
<sequence length="224" mass="26080">MELNPECQDIEVNNNQVTDNDNTIDCLLDKFTEKYVQVELIKELVNRGEANLRKRKEDLKDKLKKLNDLHNRIFQMENDFCESIWKFKSEHDFASVINKILDDETTNYEENDEIQLQKISSAKNNVQELISSIDDVIINIDKALIDINQELAAKVKKELKKQFDDETKYSVPAIKSENLIAIKKEPHLKPPVKVETPEYPTNKLSKNFSVKKKSSICKKFEMSC</sequence>
<dbReference type="EMBL" id="CAJNRD030001124">
    <property type="protein sequence ID" value="CAG5106689.1"/>
    <property type="molecule type" value="Genomic_DNA"/>
</dbReference>
<name>A0A8J2MY35_COTCN</name>
<feature type="coiled-coil region" evidence="1">
    <location>
        <begin position="49"/>
        <end position="79"/>
    </location>
</feature>
<accession>A0A8J2MY35</accession>
<dbReference type="OrthoDB" id="7693722at2759"/>
<gene>
    <name evidence="2" type="ORF">HICCMSTLAB_LOCUS12385</name>
</gene>
<evidence type="ECO:0000313" key="3">
    <source>
        <dbReference type="Proteomes" id="UP000786811"/>
    </source>
</evidence>
<keyword evidence="1" id="KW-0175">Coiled coil</keyword>
<organism evidence="2 3">
    <name type="scientific">Cotesia congregata</name>
    <name type="common">Parasitoid wasp</name>
    <name type="synonym">Apanteles congregatus</name>
    <dbReference type="NCBI Taxonomy" id="51543"/>
    <lineage>
        <taxon>Eukaryota</taxon>
        <taxon>Metazoa</taxon>
        <taxon>Ecdysozoa</taxon>
        <taxon>Arthropoda</taxon>
        <taxon>Hexapoda</taxon>
        <taxon>Insecta</taxon>
        <taxon>Pterygota</taxon>
        <taxon>Neoptera</taxon>
        <taxon>Endopterygota</taxon>
        <taxon>Hymenoptera</taxon>
        <taxon>Apocrita</taxon>
        <taxon>Ichneumonoidea</taxon>
        <taxon>Braconidae</taxon>
        <taxon>Microgastrinae</taxon>
        <taxon>Cotesia</taxon>
    </lineage>
</organism>
<proteinExistence type="predicted"/>
<dbReference type="Proteomes" id="UP000786811">
    <property type="component" value="Unassembled WGS sequence"/>
</dbReference>
<protein>
    <submittedName>
        <fullName evidence="2">Uncharacterized protein</fullName>
    </submittedName>
</protein>
<evidence type="ECO:0000256" key="1">
    <source>
        <dbReference type="SAM" id="Coils"/>
    </source>
</evidence>
<evidence type="ECO:0000313" key="2">
    <source>
        <dbReference type="EMBL" id="CAG5106689.1"/>
    </source>
</evidence>
<comment type="caution">
    <text evidence="2">The sequence shown here is derived from an EMBL/GenBank/DDBJ whole genome shotgun (WGS) entry which is preliminary data.</text>
</comment>
<reference evidence="2" key="1">
    <citation type="submission" date="2021-04" db="EMBL/GenBank/DDBJ databases">
        <authorList>
            <person name="Chebbi M.A.C M."/>
        </authorList>
    </citation>
    <scope>NUCLEOTIDE SEQUENCE</scope>
</reference>